<dbReference type="InterPro" id="IPR029063">
    <property type="entry name" value="SAM-dependent_MTases_sf"/>
</dbReference>
<reference evidence="3" key="1">
    <citation type="submission" date="2021-01" db="EMBL/GenBank/DDBJ databases">
        <title>Whole genome shotgun sequence of Planosporangium flavigriseum NBRC 105377.</title>
        <authorList>
            <person name="Komaki H."/>
            <person name="Tamura T."/>
        </authorList>
    </citation>
    <scope>NUCLEOTIDE SEQUENCE</scope>
    <source>
        <strain evidence="3">NBRC 105377</strain>
    </source>
</reference>
<sequence>MPRNVDPGGRAPVSAGPATAGLARDLADPVSRIVAGILGGRRLTMPPGRGTRPTSDRVREALFSALDTMVDLSGARVADLYAGSGAVGLEAASRGAAHVLLVEADPRAARTARENVATLGMRDVARVAAAKVEQMLTNPPDEPFDVIFADPPYSLPDDAIDAMLTKLVQNGWLAEEAVVVVERSTRDAPVQWVEGITGERSRRYGETTLWYGRRS</sequence>
<dbReference type="PANTHER" id="PTHR43542">
    <property type="entry name" value="METHYLTRANSFERASE"/>
    <property type="match status" value="1"/>
</dbReference>
<proteinExistence type="predicted"/>
<dbReference type="NCBIfam" id="TIGR00095">
    <property type="entry name" value="16S rRNA (guanine(966)-N(2))-methyltransferase RsmD"/>
    <property type="match status" value="1"/>
</dbReference>
<dbReference type="Pfam" id="PF03602">
    <property type="entry name" value="Cons_hypoth95"/>
    <property type="match status" value="1"/>
</dbReference>
<keyword evidence="2" id="KW-0808">Transferase</keyword>
<dbReference type="Gene3D" id="3.40.50.150">
    <property type="entry name" value="Vaccinia Virus protein VP39"/>
    <property type="match status" value="1"/>
</dbReference>
<evidence type="ECO:0000313" key="3">
    <source>
        <dbReference type="EMBL" id="GIG73035.1"/>
    </source>
</evidence>
<dbReference type="SUPFAM" id="SSF53335">
    <property type="entry name" value="S-adenosyl-L-methionine-dependent methyltransferases"/>
    <property type="match status" value="1"/>
</dbReference>
<keyword evidence="4" id="KW-1185">Reference proteome</keyword>
<dbReference type="Proteomes" id="UP000653674">
    <property type="component" value="Unassembled WGS sequence"/>
</dbReference>
<evidence type="ECO:0000313" key="4">
    <source>
        <dbReference type="Proteomes" id="UP000653674"/>
    </source>
</evidence>
<dbReference type="AlphaFoldDB" id="A0A8J3LXR2"/>
<protein>
    <submittedName>
        <fullName evidence="3">DNA methylase</fullName>
    </submittedName>
</protein>
<dbReference type="GO" id="GO:0003676">
    <property type="term" value="F:nucleic acid binding"/>
    <property type="evidence" value="ECO:0007669"/>
    <property type="project" value="InterPro"/>
</dbReference>
<dbReference type="GO" id="GO:0008168">
    <property type="term" value="F:methyltransferase activity"/>
    <property type="evidence" value="ECO:0007669"/>
    <property type="project" value="UniProtKB-KW"/>
</dbReference>
<dbReference type="InterPro" id="IPR004398">
    <property type="entry name" value="RNA_MeTrfase_RsmD"/>
</dbReference>
<dbReference type="EMBL" id="BONU01000006">
    <property type="protein sequence ID" value="GIG73035.1"/>
    <property type="molecule type" value="Genomic_DNA"/>
</dbReference>
<dbReference type="GO" id="GO:0031167">
    <property type="term" value="P:rRNA methylation"/>
    <property type="evidence" value="ECO:0007669"/>
    <property type="project" value="InterPro"/>
</dbReference>
<organism evidence="3 4">
    <name type="scientific">Planosporangium flavigriseum</name>
    <dbReference type="NCBI Taxonomy" id="373681"/>
    <lineage>
        <taxon>Bacteria</taxon>
        <taxon>Bacillati</taxon>
        <taxon>Actinomycetota</taxon>
        <taxon>Actinomycetes</taxon>
        <taxon>Micromonosporales</taxon>
        <taxon>Micromonosporaceae</taxon>
        <taxon>Planosporangium</taxon>
    </lineage>
</organism>
<comment type="caution">
    <text evidence="3">The sequence shown here is derived from an EMBL/GenBank/DDBJ whole genome shotgun (WGS) entry which is preliminary data.</text>
</comment>
<accession>A0A8J3LXR2</accession>
<dbReference type="InterPro" id="IPR002052">
    <property type="entry name" value="DNA_methylase_N6_adenine_CS"/>
</dbReference>
<dbReference type="PROSITE" id="PS00092">
    <property type="entry name" value="N6_MTASE"/>
    <property type="match status" value="1"/>
</dbReference>
<evidence type="ECO:0000256" key="1">
    <source>
        <dbReference type="ARBA" id="ARBA00022603"/>
    </source>
</evidence>
<dbReference type="PIRSF" id="PIRSF004553">
    <property type="entry name" value="CHP00095"/>
    <property type="match status" value="1"/>
</dbReference>
<keyword evidence="1 3" id="KW-0489">Methyltransferase</keyword>
<evidence type="ECO:0000256" key="2">
    <source>
        <dbReference type="ARBA" id="ARBA00022679"/>
    </source>
</evidence>
<dbReference type="CDD" id="cd02440">
    <property type="entry name" value="AdoMet_MTases"/>
    <property type="match status" value="1"/>
</dbReference>
<dbReference type="PANTHER" id="PTHR43542:SF1">
    <property type="entry name" value="METHYLTRANSFERASE"/>
    <property type="match status" value="1"/>
</dbReference>
<name>A0A8J3LXR2_9ACTN</name>
<gene>
    <name evidence="3" type="ORF">Pfl04_14390</name>
</gene>